<evidence type="ECO:0000313" key="1">
    <source>
        <dbReference type="EMBL" id="CDC47256.1"/>
    </source>
</evidence>
<protein>
    <submittedName>
        <fullName evidence="1">Uncharacterized protein</fullName>
    </submittedName>
</protein>
<proteinExistence type="predicted"/>
<comment type="caution">
    <text evidence="1">The sequence shown here is derived from an EMBL/GenBank/DDBJ whole genome shotgun (WGS) entry which is preliminary data.</text>
</comment>
<dbReference type="EMBL" id="CBFJ010000141">
    <property type="protein sequence ID" value="CDC47256.1"/>
    <property type="molecule type" value="Genomic_DNA"/>
</dbReference>
<name>R6RW42_9FIRM</name>
<organism evidence="1 2">
    <name type="scientific">[Eubacterium] siraeum CAG:80</name>
    <dbReference type="NCBI Taxonomy" id="1263080"/>
    <lineage>
        <taxon>Bacteria</taxon>
        <taxon>Bacillati</taxon>
        <taxon>Bacillota</taxon>
        <taxon>Clostridia</taxon>
        <taxon>Eubacteriales</taxon>
        <taxon>Oscillospiraceae</taxon>
        <taxon>Oscillospiraceae incertae sedis</taxon>
    </lineage>
</organism>
<accession>R6RW42</accession>
<dbReference type="AlphaFoldDB" id="R6RW42"/>
<gene>
    <name evidence="1" type="ORF">BN788_02196</name>
</gene>
<reference evidence="1" key="1">
    <citation type="submission" date="2012-11" db="EMBL/GenBank/DDBJ databases">
        <title>Dependencies among metagenomic species, viruses, plasmids and units of genetic variation.</title>
        <authorList>
            <person name="Nielsen H.B."/>
            <person name="Almeida M."/>
            <person name="Juncker A.S."/>
            <person name="Rasmussen S."/>
            <person name="Li J."/>
            <person name="Sunagawa S."/>
            <person name="Plichta D."/>
            <person name="Gautier L."/>
            <person name="Le Chatelier E."/>
            <person name="Peletier E."/>
            <person name="Bonde I."/>
            <person name="Nielsen T."/>
            <person name="Manichanh C."/>
            <person name="Arumugam M."/>
            <person name="Batto J."/>
            <person name="Santos M.B.Q.D."/>
            <person name="Blom N."/>
            <person name="Borruel N."/>
            <person name="Burgdorf K.S."/>
            <person name="Boumezbeur F."/>
            <person name="Casellas F."/>
            <person name="Dore J."/>
            <person name="Guarner F."/>
            <person name="Hansen T."/>
            <person name="Hildebrand F."/>
            <person name="Kaas R.S."/>
            <person name="Kennedy S."/>
            <person name="Kristiansen K."/>
            <person name="Kultima J.R."/>
            <person name="Leonard P."/>
            <person name="Levenez F."/>
            <person name="Lund O."/>
            <person name="Moumen B."/>
            <person name="Le Paslier D."/>
            <person name="Pons N."/>
            <person name="Pedersen O."/>
            <person name="Prifti E."/>
            <person name="Qin J."/>
            <person name="Raes J."/>
            <person name="Tap J."/>
            <person name="Tims S."/>
            <person name="Ussery D.W."/>
            <person name="Yamada T."/>
            <person name="MetaHit consortium"/>
            <person name="Renault P."/>
            <person name="Sicheritz-Ponten T."/>
            <person name="Bork P."/>
            <person name="Wang J."/>
            <person name="Brunak S."/>
            <person name="Ehrlich S.D."/>
        </authorList>
    </citation>
    <scope>NUCLEOTIDE SEQUENCE [LARGE SCALE GENOMIC DNA]</scope>
</reference>
<evidence type="ECO:0000313" key="2">
    <source>
        <dbReference type="Proteomes" id="UP000018142"/>
    </source>
</evidence>
<sequence>MISFFCSMPFLSSSIFLSCSLPPSLSARIDASIPSILVRMLDISPFTVRTSILFLCILSAISFLLSSALSSPLLCSLRASSFFSISASTLSSCDFVSLSSFLPSFSALSCASSCSSALSRCAVSCDSSCFIPSRCASSLAILGSHCDTVSEKPSISSAIFATSACKGFSCSLSAFIFTPSSSICSDNKASSCFLAIMPASFLTLPPVNEPPALMT</sequence>
<dbReference type="Proteomes" id="UP000018142">
    <property type="component" value="Unassembled WGS sequence"/>
</dbReference>